<accession>A0ABN7S365</accession>
<evidence type="ECO:0000256" key="1">
    <source>
        <dbReference type="SAM" id="MobiDB-lite"/>
    </source>
</evidence>
<feature type="compositionally biased region" description="Basic and acidic residues" evidence="1">
    <location>
        <begin position="78"/>
        <end position="91"/>
    </location>
</feature>
<keyword evidence="4" id="KW-1185">Reference proteome</keyword>
<keyword evidence="2" id="KW-1133">Transmembrane helix</keyword>
<organism evidence="3 4">
    <name type="scientific">Oikopleura dioica</name>
    <name type="common">Tunicate</name>
    <dbReference type="NCBI Taxonomy" id="34765"/>
    <lineage>
        <taxon>Eukaryota</taxon>
        <taxon>Metazoa</taxon>
        <taxon>Chordata</taxon>
        <taxon>Tunicata</taxon>
        <taxon>Appendicularia</taxon>
        <taxon>Copelata</taxon>
        <taxon>Oikopleuridae</taxon>
        <taxon>Oikopleura</taxon>
    </lineage>
</organism>
<protein>
    <submittedName>
        <fullName evidence="3">Oidioi.mRNA.OKI2018_I69.PAR.g11576.t1.cds</fullName>
    </submittedName>
</protein>
<proteinExistence type="predicted"/>
<gene>
    <name evidence="3" type="ORF">OKIOD_LOCUS3134</name>
</gene>
<evidence type="ECO:0000313" key="3">
    <source>
        <dbReference type="EMBL" id="CAG5087578.1"/>
    </source>
</evidence>
<evidence type="ECO:0000256" key="2">
    <source>
        <dbReference type="SAM" id="Phobius"/>
    </source>
</evidence>
<evidence type="ECO:0000313" key="4">
    <source>
        <dbReference type="Proteomes" id="UP001158576"/>
    </source>
</evidence>
<feature type="region of interest" description="Disordered" evidence="1">
    <location>
        <begin position="63"/>
        <end position="91"/>
    </location>
</feature>
<dbReference type="Proteomes" id="UP001158576">
    <property type="component" value="Chromosome PAR"/>
</dbReference>
<keyword evidence="2" id="KW-0472">Membrane</keyword>
<name>A0ABN7S365_OIKDI</name>
<sequence>MVSFADDNWFRGLICSLAAFAMIMIGYASYYGFLKSRWPDFDAYYDGEDEEFEANQKKIESYKSQAESETASTQDQCIEEKEKESINEHAF</sequence>
<reference evidence="3 4" key="1">
    <citation type="submission" date="2021-04" db="EMBL/GenBank/DDBJ databases">
        <authorList>
            <person name="Bliznina A."/>
        </authorList>
    </citation>
    <scope>NUCLEOTIDE SEQUENCE [LARGE SCALE GENOMIC DNA]</scope>
</reference>
<dbReference type="EMBL" id="OU015568">
    <property type="protein sequence ID" value="CAG5087578.1"/>
    <property type="molecule type" value="Genomic_DNA"/>
</dbReference>
<keyword evidence="2" id="KW-0812">Transmembrane</keyword>
<feature type="transmembrane region" description="Helical" evidence="2">
    <location>
        <begin position="12"/>
        <end position="33"/>
    </location>
</feature>
<feature type="compositionally biased region" description="Polar residues" evidence="1">
    <location>
        <begin position="63"/>
        <end position="76"/>
    </location>
</feature>